<dbReference type="NCBIfam" id="NF000496">
    <property type="entry name" value="Fos_GSH"/>
    <property type="match status" value="1"/>
</dbReference>
<dbReference type="AlphaFoldDB" id="A0A845HIK0"/>
<sequence length="136" mass="15351">MLNGFNHLTLAVTDLSRSLDFYSRLLNFRPAATWDAGAYLTLGELWLCLSLGKGSDAQDSSTYTHYAFSIQQSDFHAFKQRLKNSGVTEWQPNRSEGDSFYFLDPDGHPLEAHVGSLSSRLAECRAKPYKGMQFFD</sequence>
<dbReference type="InterPro" id="IPR029068">
    <property type="entry name" value="Glyas_Bleomycin-R_OHBP_Dase"/>
</dbReference>
<evidence type="ECO:0000256" key="1">
    <source>
        <dbReference type="ARBA" id="ARBA00022723"/>
    </source>
</evidence>
<name>A0A845HIK0_9BURK</name>
<proteinExistence type="predicted"/>
<organism evidence="3 4">
    <name type="scientific">Duganella vulcania</name>
    <dbReference type="NCBI Taxonomy" id="2692166"/>
    <lineage>
        <taxon>Bacteria</taxon>
        <taxon>Pseudomonadati</taxon>
        <taxon>Pseudomonadota</taxon>
        <taxon>Betaproteobacteria</taxon>
        <taxon>Burkholderiales</taxon>
        <taxon>Oxalobacteraceae</taxon>
        <taxon>Telluria group</taxon>
        <taxon>Duganella</taxon>
    </lineage>
</organism>
<dbReference type="GO" id="GO:0046872">
    <property type="term" value="F:metal ion binding"/>
    <property type="evidence" value="ECO:0007669"/>
    <property type="project" value="UniProtKB-KW"/>
</dbReference>
<dbReference type="SUPFAM" id="SSF54593">
    <property type="entry name" value="Glyoxalase/Bleomycin resistance protein/Dihydroxybiphenyl dioxygenase"/>
    <property type="match status" value="1"/>
</dbReference>
<dbReference type="PANTHER" id="PTHR36113:SF6">
    <property type="entry name" value="FOSFOMYCIN RESISTANCE PROTEIN FOSX"/>
    <property type="match status" value="1"/>
</dbReference>
<accession>A0A845HIK0</accession>
<dbReference type="InterPro" id="IPR051332">
    <property type="entry name" value="Fosfomycin_Res_Enzymes"/>
</dbReference>
<dbReference type="PANTHER" id="PTHR36113">
    <property type="entry name" value="LYASE, PUTATIVE-RELATED-RELATED"/>
    <property type="match status" value="1"/>
</dbReference>
<reference evidence="3 4" key="1">
    <citation type="submission" date="2019-12" db="EMBL/GenBank/DDBJ databases">
        <title>Novel species isolated from a subtropical stream in China.</title>
        <authorList>
            <person name="Lu H."/>
        </authorList>
    </citation>
    <scope>NUCLEOTIDE SEQUENCE [LARGE SCALE GENOMIC DNA]</scope>
    <source>
        <strain evidence="3 4">FT107W</strain>
    </source>
</reference>
<protein>
    <submittedName>
        <fullName evidence="3">Fosfomycin resistance glutathione transferase</fullName>
    </submittedName>
</protein>
<keyword evidence="3" id="KW-0808">Transferase</keyword>
<dbReference type="InterPro" id="IPR037523">
    <property type="entry name" value="VOC_core"/>
</dbReference>
<keyword evidence="1" id="KW-0479">Metal-binding</keyword>
<dbReference type="GO" id="GO:0016740">
    <property type="term" value="F:transferase activity"/>
    <property type="evidence" value="ECO:0007669"/>
    <property type="project" value="UniProtKB-KW"/>
</dbReference>
<evidence type="ECO:0000313" key="3">
    <source>
        <dbReference type="EMBL" id="MYN19162.1"/>
    </source>
</evidence>
<keyword evidence="4" id="KW-1185">Reference proteome</keyword>
<feature type="domain" description="VOC" evidence="2">
    <location>
        <begin position="4"/>
        <end position="115"/>
    </location>
</feature>
<dbReference type="RefSeq" id="WP_161091632.1">
    <property type="nucleotide sequence ID" value="NZ_WWCV01000041.1"/>
</dbReference>
<dbReference type="Pfam" id="PF00903">
    <property type="entry name" value="Glyoxalase"/>
    <property type="match status" value="1"/>
</dbReference>
<dbReference type="PROSITE" id="PS51819">
    <property type="entry name" value="VOC"/>
    <property type="match status" value="1"/>
</dbReference>
<dbReference type="Proteomes" id="UP000484875">
    <property type="component" value="Unassembled WGS sequence"/>
</dbReference>
<comment type="caution">
    <text evidence="3">The sequence shown here is derived from an EMBL/GenBank/DDBJ whole genome shotgun (WGS) entry which is preliminary data.</text>
</comment>
<evidence type="ECO:0000259" key="2">
    <source>
        <dbReference type="PROSITE" id="PS51819"/>
    </source>
</evidence>
<dbReference type="InterPro" id="IPR004360">
    <property type="entry name" value="Glyas_Fos-R_dOase_dom"/>
</dbReference>
<evidence type="ECO:0000313" key="4">
    <source>
        <dbReference type="Proteomes" id="UP000484875"/>
    </source>
</evidence>
<gene>
    <name evidence="3" type="primary">fos</name>
    <name evidence="3" type="ORF">GTP81_20630</name>
</gene>
<dbReference type="Gene3D" id="3.10.180.10">
    <property type="entry name" value="2,3-Dihydroxybiphenyl 1,2-Dioxygenase, domain 1"/>
    <property type="match status" value="1"/>
</dbReference>
<dbReference type="EMBL" id="WWCV01000041">
    <property type="protein sequence ID" value="MYN19162.1"/>
    <property type="molecule type" value="Genomic_DNA"/>
</dbReference>